<evidence type="ECO:0000313" key="3">
    <source>
        <dbReference type="EMBL" id="MBC3540362.1"/>
    </source>
</evidence>
<dbReference type="Proteomes" id="UP000659698">
    <property type="component" value="Unassembled WGS sequence"/>
</dbReference>
<protein>
    <submittedName>
        <fullName evidence="3">Energy transducer TonB</fullName>
    </submittedName>
</protein>
<name>A0ABR6VT26_9BACT</name>
<evidence type="ECO:0000256" key="1">
    <source>
        <dbReference type="SAM" id="SignalP"/>
    </source>
</evidence>
<dbReference type="RefSeq" id="WP_186637965.1">
    <property type="nucleotide sequence ID" value="NZ_JACOAF010000029.1"/>
</dbReference>
<keyword evidence="1" id="KW-0732">Signal</keyword>
<dbReference type="Gene3D" id="3.30.1150.10">
    <property type="match status" value="2"/>
</dbReference>
<dbReference type="PANTHER" id="PTHR33446">
    <property type="entry name" value="PROTEIN TONB-RELATED"/>
    <property type="match status" value="1"/>
</dbReference>
<gene>
    <name evidence="3" type="ORF">H7U12_11780</name>
</gene>
<evidence type="ECO:0000259" key="2">
    <source>
        <dbReference type="Pfam" id="PF03544"/>
    </source>
</evidence>
<comment type="caution">
    <text evidence="3">The sequence shown here is derived from an EMBL/GenBank/DDBJ whole genome shotgun (WGS) entry which is preliminary data.</text>
</comment>
<feature type="signal peptide" evidence="1">
    <location>
        <begin position="1"/>
        <end position="19"/>
    </location>
</feature>
<keyword evidence="4" id="KW-1185">Reference proteome</keyword>
<sequence>MRHIYFCILFLLVSIPSFAQKEKSSEPKIYIAVEEMPEFPGGMNALPTFIAQNFNLPKYPAILDSLTNLAITFVIGPSGEVQDIEPLNRVHPLIDQEAQRVLQIMPRWKPGKQDGELVYVKYTVPIRVPAPQHVPSFLQGKSPYYYYYDEEAYESGVYIGYLEGLEFPYGNKALATFIQKNYKIPEAAKRGKVSGIAKFSFIINPKGEVTRVKSISNLGSGVEENLVGVLEKMPNWKTGNLTAISHYVKRTVEIEIVHGKATFRGIVPSEFDNPGIKE</sequence>
<evidence type="ECO:0000313" key="4">
    <source>
        <dbReference type="Proteomes" id="UP000659698"/>
    </source>
</evidence>
<dbReference type="InterPro" id="IPR037682">
    <property type="entry name" value="TonB_C"/>
</dbReference>
<dbReference type="PANTHER" id="PTHR33446:SF2">
    <property type="entry name" value="PROTEIN TONB"/>
    <property type="match status" value="1"/>
</dbReference>
<dbReference type="SUPFAM" id="SSF74653">
    <property type="entry name" value="TolA/TonB C-terminal domain"/>
    <property type="match status" value="2"/>
</dbReference>
<feature type="chain" id="PRO_5046028928" evidence="1">
    <location>
        <begin position="20"/>
        <end position="278"/>
    </location>
</feature>
<accession>A0ABR6VT26</accession>
<dbReference type="Pfam" id="PF03544">
    <property type="entry name" value="TonB_C"/>
    <property type="match status" value="1"/>
</dbReference>
<dbReference type="InterPro" id="IPR051045">
    <property type="entry name" value="TonB-dependent_transducer"/>
</dbReference>
<proteinExistence type="predicted"/>
<dbReference type="EMBL" id="JACOAF010000029">
    <property type="protein sequence ID" value="MBC3540362.1"/>
    <property type="molecule type" value="Genomic_DNA"/>
</dbReference>
<reference evidence="3 4" key="1">
    <citation type="journal article" date="2019" name="Int. J. Syst. Evol. Microbiol.">
        <title>Rufibacter sediminis sp. nov., isolated from freshwater lake sediment.</title>
        <authorList>
            <person name="Qu J.H."/>
            <person name="Zhang L.J."/>
            <person name="Fu Y.H."/>
            <person name="Li H.F."/>
        </authorList>
    </citation>
    <scope>NUCLEOTIDE SEQUENCE [LARGE SCALE GENOMIC DNA]</scope>
    <source>
        <strain evidence="3 4">H-1</strain>
    </source>
</reference>
<organism evidence="3 4">
    <name type="scientific">Rufibacter sediminis</name>
    <dbReference type="NCBI Taxonomy" id="2762756"/>
    <lineage>
        <taxon>Bacteria</taxon>
        <taxon>Pseudomonadati</taxon>
        <taxon>Bacteroidota</taxon>
        <taxon>Cytophagia</taxon>
        <taxon>Cytophagales</taxon>
        <taxon>Hymenobacteraceae</taxon>
        <taxon>Rufibacter</taxon>
    </lineage>
</organism>
<feature type="domain" description="TonB C-terminal" evidence="2">
    <location>
        <begin position="70"/>
        <end position="127"/>
    </location>
</feature>